<feature type="region of interest" description="Disordered" evidence="1">
    <location>
        <begin position="1"/>
        <end position="47"/>
    </location>
</feature>
<reference evidence="3" key="1">
    <citation type="journal article" date="2019" name="Gigascience">
        <title>De novo genome assembly of the endangered Acer yangbiense, a plant species with extremely small populations endemic to Yunnan Province, China.</title>
        <authorList>
            <person name="Yang J."/>
            <person name="Wariss H.M."/>
            <person name="Tao L."/>
            <person name="Zhang R."/>
            <person name="Yun Q."/>
            <person name="Hollingsworth P."/>
            <person name="Dao Z."/>
            <person name="Luo G."/>
            <person name="Guo H."/>
            <person name="Ma Y."/>
            <person name="Sun W."/>
        </authorList>
    </citation>
    <scope>NUCLEOTIDE SEQUENCE [LARGE SCALE GENOMIC DNA]</scope>
    <source>
        <strain evidence="3">cv. br00</strain>
    </source>
</reference>
<comment type="caution">
    <text evidence="2">The sequence shown here is derived from an EMBL/GenBank/DDBJ whole genome shotgun (WGS) entry which is preliminary data.</text>
</comment>
<evidence type="ECO:0000313" key="2">
    <source>
        <dbReference type="EMBL" id="KAB5512915.1"/>
    </source>
</evidence>
<sequence>MELDELGLQASKNHHQPHHLAEGHPLDHANIGRKAPSKSRFAPERSREFDDVSVMSMDSMYQERPRRPGIPRSLQYLHRLWKSPLPKLRKHRNGRDDRRKKMLRLFGEKVPSKATSLSMLPSN</sequence>
<protein>
    <submittedName>
        <fullName evidence="2">Uncharacterized protein</fullName>
    </submittedName>
</protein>
<organism evidence="2 3">
    <name type="scientific">Salix brachista</name>
    <dbReference type="NCBI Taxonomy" id="2182728"/>
    <lineage>
        <taxon>Eukaryota</taxon>
        <taxon>Viridiplantae</taxon>
        <taxon>Streptophyta</taxon>
        <taxon>Embryophyta</taxon>
        <taxon>Tracheophyta</taxon>
        <taxon>Spermatophyta</taxon>
        <taxon>Magnoliopsida</taxon>
        <taxon>eudicotyledons</taxon>
        <taxon>Gunneridae</taxon>
        <taxon>Pentapetalae</taxon>
        <taxon>rosids</taxon>
        <taxon>fabids</taxon>
        <taxon>Malpighiales</taxon>
        <taxon>Salicaceae</taxon>
        <taxon>Saliceae</taxon>
        <taxon>Salix</taxon>
    </lineage>
</organism>
<evidence type="ECO:0000256" key="1">
    <source>
        <dbReference type="SAM" id="MobiDB-lite"/>
    </source>
</evidence>
<dbReference type="EMBL" id="VDCV01000019">
    <property type="protein sequence ID" value="KAB5512915.1"/>
    <property type="molecule type" value="Genomic_DNA"/>
</dbReference>
<keyword evidence="3" id="KW-1185">Reference proteome</keyword>
<dbReference type="AlphaFoldDB" id="A0A5N5J587"/>
<gene>
    <name evidence="2" type="ORF">DKX38_029943</name>
</gene>
<accession>A0A5N5J587</accession>
<proteinExistence type="predicted"/>
<dbReference type="Proteomes" id="UP000326939">
    <property type="component" value="Chromosome 19"/>
</dbReference>
<name>A0A5N5J587_9ROSI</name>
<evidence type="ECO:0000313" key="3">
    <source>
        <dbReference type="Proteomes" id="UP000326939"/>
    </source>
</evidence>